<dbReference type="SUPFAM" id="SSF48498">
    <property type="entry name" value="Tetracyclin repressor-like, C-terminal domain"/>
    <property type="match status" value="1"/>
</dbReference>
<dbReference type="Pfam" id="PF00440">
    <property type="entry name" value="TetR_N"/>
    <property type="match status" value="1"/>
</dbReference>
<accession>A0A8J3N926</accession>
<dbReference type="InterPro" id="IPR009057">
    <property type="entry name" value="Homeodomain-like_sf"/>
</dbReference>
<evidence type="ECO:0000256" key="1">
    <source>
        <dbReference type="ARBA" id="ARBA00023015"/>
    </source>
</evidence>
<comment type="caution">
    <text evidence="6">The sequence shown here is derived from an EMBL/GenBank/DDBJ whole genome shotgun (WGS) entry which is preliminary data.</text>
</comment>
<dbReference type="PANTHER" id="PTHR30055">
    <property type="entry name" value="HTH-TYPE TRANSCRIPTIONAL REGULATOR RUTR"/>
    <property type="match status" value="1"/>
</dbReference>
<keyword evidence="1" id="KW-0805">Transcription regulation</keyword>
<dbReference type="InterPro" id="IPR050109">
    <property type="entry name" value="HTH-type_TetR-like_transc_reg"/>
</dbReference>
<dbReference type="InterPro" id="IPR036271">
    <property type="entry name" value="Tet_transcr_reg_TetR-rel_C_sf"/>
</dbReference>
<keyword evidence="2 4" id="KW-0238">DNA-binding</keyword>
<evidence type="ECO:0000313" key="6">
    <source>
        <dbReference type="EMBL" id="GID10701.1"/>
    </source>
</evidence>
<evidence type="ECO:0000313" key="7">
    <source>
        <dbReference type="Proteomes" id="UP000612808"/>
    </source>
</evidence>
<dbReference type="Gene3D" id="1.10.10.60">
    <property type="entry name" value="Homeodomain-like"/>
    <property type="match status" value="1"/>
</dbReference>
<dbReference type="Proteomes" id="UP000612808">
    <property type="component" value="Unassembled WGS sequence"/>
</dbReference>
<name>A0A8J3N926_9ACTN</name>
<dbReference type="GO" id="GO:0045892">
    <property type="term" value="P:negative regulation of DNA-templated transcription"/>
    <property type="evidence" value="ECO:0007669"/>
    <property type="project" value="InterPro"/>
</dbReference>
<organism evidence="6 7">
    <name type="scientific">Actinocatenispora rupis</name>
    <dbReference type="NCBI Taxonomy" id="519421"/>
    <lineage>
        <taxon>Bacteria</taxon>
        <taxon>Bacillati</taxon>
        <taxon>Actinomycetota</taxon>
        <taxon>Actinomycetes</taxon>
        <taxon>Micromonosporales</taxon>
        <taxon>Micromonosporaceae</taxon>
        <taxon>Actinocatenispora</taxon>
    </lineage>
</organism>
<evidence type="ECO:0000259" key="5">
    <source>
        <dbReference type="PROSITE" id="PS50977"/>
    </source>
</evidence>
<dbReference type="GO" id="GO:0000976">
    <property type="term" value="F:transcription cis-regulatory region binding"/>
    <property type="evidence" value="ECO:0007669"/>
    <property type="project" value="TreeGrafter"/>
</dbReference>
<dbReference type="InterPro" id="IPR004111">
    <property type="entry name" value="Repressor_TetR_C"/>
</dbReference>
<evidence type="ECO:0000256" key="4">
    <source>
        <dbReference type="PROSITE-ProRule" id="PRU00335"/>
    </source>
</evidence>
<protein>
    <submittedName>
        <fullName evidence="6">TetR family transcriptional regulator</fullName>
    </submittedName>
</protein>
<dbReference type="SUPFAM" id="SSF46689">
    <property type="entry name" value="Homeodomain-like"/>
    <property type="match status" value="1"/>
</dbReference>
<keyword evidence="7" id="KW-1185">Reference proteome</keyword>
<sequence length="234" mass="24587">MGYADGKAVALLWGGRGAPRRGPKPTLTLADISAAGIAVADAEGVAAVTMQRVAESLGVTKMALYRYVPGKSELVALMTDAAIGEPPELTGDGWRPRLAEWARRMFAEFWRHPWALETTIGPRVMGPNELSWLDAAIAALDGTGLDGADAMDAAVTIVGHIRMVAQQGVASPADNAEQAMDAAMVELLRGHEADFPALTAALESASRSGKQGRAFEFGLDRILDGIAHLVGTRG</sequence>
<dbReference type="PANTHER" id="PTHR30055:SF151">
    <property type="entry name" value="TRANSCRIPTIONAL REGULATORY PROTEIN"/>
    <property type="match status" value="1"/>
</dbReference>
<dbReference type="EMBL" id="BOMB01000009">
    <property type="protein sequence ID" value="GID10701.1"/>
    <property type="molecule type" value="Genomic_DNA"/>
</dbReference>
<dbReference type="AlphaFoldDB" id="A0A8J3N926"/>
<gene>
    <name evidence="6" type="ORF">Aru02nite_15900</name>
</gene>
<evidence type="ECO:0000256" key="3">
    <source>
        <dbReference type="ARBA" id="ARBA00023163"/>
    </source>
</evidence>
<dbReference type="InterPro" id="IPR001647">
    <property type="entry name" value="HTH_TetR"/>
</dbReference>
<proteinExistence type="predicted"/>
<reference evidence="6" key="1">
    <citation type="submission" date="2021-01" db="EMBL/GenBank/DDBJ databases">
        <title>Whole genome shotgun sequence of Actinocatenispora rupis NBRC 107355.</title>
        <authorList>
            <person name="Komaki H."/>
            <person name="Tamura T."/>
        </authorList>
    </citation>
    <scope>NUCLEOTIDE SEQUENCE</scope>
    <source>
        <strain evidence="6">NBRC 107355</strain>
    </source>
</reference>
<dbReference type="RefSeq" id="WP_203656134.1">
    <property type="nucleotide sequence ID" value="NZ_BAAAZM010000003.1"/>
</dbReference>
<feature type="domain" description="HTH tetR-type" evidence="5">
    <location>
        <begin position="26"/>
        <end position="86"/>
    </location>
</feature>
<dbReference type="Pfam" id="PF02909">
    <property type="entry name" value="TetR_C_1"/>
    <property type="match status" value="1"/>
</dbReference>
<dbReference type="Gene3D" id="1.10.357.10">
    <property type="entry name" value="Tetracycline Repressor, domain 2"/>
    <property type="match status" value="1"/>
</dbReference>
<dbReference type="PROSITE" id="PS50977">
    <property type="entry name" value="HTH_TETR_2"/>
    <property type="match status" value="1"/>
</dbReference>
<dbReference type="GO" id="GO:0003700">
    <property type="term" value="F:DNA-binding transcription factor activity"/>
    <property type="evidence" value="ECO:0007669"/>
    <property type="project" value="TreeGrafter"/>
</dbReference>
<keyword evidence="3" id="KW-0804">Transcription</keyword>
<evidence type="ECO:0000256" key="2">
    <source>
        <dbReference type="ARBA" id="ARBA00023125"/>
    </source>
</evidence>
<feature type="DNA-binding region" description="H-T-H motif" evidence="4">
    <location>
        <begin position="49"/>
        <end position="68"/>
    </location>
</feature>